<evidence type="ECO:0000313" key="2">
    <source>
        <dbReference type="Proteomes" id="UP000000305"/>
    </source>
</evidence>
<reference evidence="1 2" key="1">
    <citation type="journal article" date="2011" name="Science">
        <title>The ecoresponsive genome of Daphnia pulex.</title>
        <authorList>
            <person name="Colbourne J.K."/>
            <person name="Pfrender M.E."/>
            <person name="Gilbert D."/>
            <person name="Thomas W.K."/>
            <person name="Tucker A."/>
            <person name="Oakley T.H."/>
            <person name="Tokishita S."/>
            <person name="Aerts A."/>
            <person name="Arnold G.J."/>
            <person name="Basu M.K."/>
            <person name="Bauer D.J."/>
            <person name="Caceres C.E."/>
            <person name="Carmel L."/>
            <person name="Casola C."/>
            <person name="Choi J.H."/>
            <person name="Detter J.C."/>
            <person name="Dong Q."/>
            <person name="Dusheyko S."/>
            <person name="Eads B.D."/>
            <person name="Frohlich T."/>
            <person name="Geiler-Samerotte K.A."/>
            <person name="Gerlach D."/>
            <person name="Hatcher P."/>
            <person name="Jogdeo S."/>
            <person name="Krijgsveld J."/>
            <person name="Kriventseva E.V."/>
            <person name="Kultz D."/>
            <person name="Laforsch C."/>
            <person name="Lindquist E."/>
            <person name="Lopez J."/>
            <person name="Manak J.R."/>
            <person name="Muller J."/>
            <person name="Pangilinan J."/>
            <person name="Patwardhan R.P."/>
            <person name="Pitluck S."/>
            <person name="Pritham E.J."/>
            <person name="Rechtsteiner A."/>
            <person name="Rho M."/>
            <person name="Rogozin I.B."/>
            <person name="Sakarya O."/>
            <person name="Salamov A."/>
            <person name="Schaack S."/>
            <person name="Shapiro H."/>
            <person name="Shiga Y."/>
            <person name="Skalitzky C."/>
            <person name="Smith Z."/>
            <person name="Souvorov A."/>
            <person name="Sung W."/>
            <person name="Tang Z."/>
            <person name="Tsuchiya D."/>
            <person name="Tu H."/>
            <person name="Vos H."/>
            <person name="Wang M."/>
            <person name="Wolf Y.I."/>
            <person name="Yamagata H."/>
            <person name="Yamada T."/>
            <person name="Ye Y."/>
            <person name="Shaw J.R."/>
            <person name="Andrews J."/>
            <person name="Crease T.J."/>
            <person name="Tang H."/>
            <person name="Lucas S.M."/>
            <person name="Robertson H.M."/>
            <person name="Bork P."/>
            <person name="Koonin E.V."/>
            <person name="Zdobnov E.M."/>
            <person name="Grigoriev I.V."/>
            <person name="Lynch M."/>
            <person name="Boore J.L."/>
        </authorList>
    </citation>
    <scope>NUCLEOTIDE SEQUENCE [LARGE SCALE GENOMIC DNA]</scope>
</reference>
<proteinExistence type="predicted"/>
<dbReference type="AlphaFoldDB" id="E9HS01"/>
<dbReference type="EMBL" id="GL732743">
    <property type="protein sequence ID" value="EFX65473.1"/>
    <property type="molecule type" value="Genomic_DNA"/>
</dbReference>
<dbReference type="HOGENOM" id="CLU_2815026_0_0_1"/>
<dbReference type="InParanoid" id="E9HS01"/>
<name>E9HS01_DAPPU</name>
<organism evidence="1 2">
    <name type="scientific">Daphnia pulex</name>
    <name type="common">Water flea</name>
    <dbReference type="NCBI Taxonomy" id="6669"/>
    <lineage>
        <taxon>Eukaryota</taxon>
        <taxon>Metazoa</taxon>
        <taxon>Ecdysozoa</taxon>
        <taxon>Arthropoda</taxon>
        <taxon>Crustacea</taxon>
        <taxon>Branchiopoda</taxon>
        <taxon>Diplostraca</taxon>
        <taxon>Cladocera</taxon>
        <taxon>Anomopoda</taxon>
        <taxon>Daphniidae</taxon>
        <taxon>Daphnia</taxon>
    </lineage>
</organism>
<protein>
    <submittedName>
        <fullName evidence="1">Uncharacterized protein</fullName>
    </submittedName>
</protein>
<dbReference type="KEGG" id="dpx:DAPPUDRAFT_264629"/>
<dbReference type="Proteomes" id="UP000000305">
    <property type="component" value="Unassembled WGS sequence"/>
</dbReference>
<sequence length="67" mass="7630">MVTNKTPKDFWLNNLNLRSGIEALSFIRIGISAFQFVCTLQTTVIMSCQRNTNKPQVVVEASYQFES</sequence>
<keyword evidence="2" id="KW-1185">Reference proteome</keyword>
<accession>E9HS01</accession>
<evidence type="ECO:0000313" key="1">
    <source>
        <dbReference type="EMBL" id="EFX65473.1"/>
    </source>
</evidence>
<gene>
    <name evidence="1" type="ORF">DAPPUDRAFT_264629</name>
</gene>